<sequence>MTIHRKKGSNMPDLDRLYAEHFDKLVRYAQSLLGDNRHSAEDVVQEAFTRLIHQSLKDYRNTPAWLRTVVTHLCFDRLREMKKQGDHQAVPEAAGPSAEDLSLRELDRQLLQRALAHLSPRDQNILWLRHNGYRYKEIAQELAIDPAQVGMMLLRALKKLRAAYYTEQEGTYEQLSSRPSVARVPRSRNN</sequence>
<feature type="domain" description="RNA polymerase sigma factor 70 region 4 type 2" evidence="7">
    <location>
        <begin position="109"/>
        <end position="160"/>
    </location>
</feature>
<comment type="caution">
    <text evidence="8">The sequence shown here is derived from an EMBL/GenBank/DDBJ whole genome shotgun (WGS) entry which is preliminary data.</text>
</comment>
<keyword evidence="2" id="KW-0805">Transcription regulation</keyword>
<keyword evidence="3" id="KW-0731">Sigma factor</keyword>
<dbReference type="CDD" id="cd06171">
    <property type="entry name" value="Sigma70_r4"/>
    <property type="match status" value="1"/>
</dbReference>
<dbReference type="InterPro" id="IPR007627">
    <property type="entry name" value="RNA_pol_sigma70_r2"/>
</dbReference>
<protein>
    <submittedName>
        <fullName evidence="8">RNA polymerase subunit sigma-24</fullName>
    </submittedName>
</protein>
<organism evidence="8 9">
    <name type="scientific">Sulfobacillus thermosulfidooxidans</name>
    <dbReference type="NCBI Taxonomy" id="28034"/>
    <lineage>
        <taxon>Bacteria</taxon>
        <taxon>Bacillati</taxon>
        <taxon>Bacillota</taxon>
        <taxon>Clostridia</taxon>
        <taxon>Eubacteriales</taxon>
        <taxon>Clostridiales Family XVII. Incertae Sedis</taxon>
        <taxon>Sulfobacillus</taxon>
    </lineage>
</organism>
<dbReference type="Gene3D" id="1.10.10.10">
    <property type="entry name" value="Winged helix-like DNA-binding domain superfamily/Winged helix DNA-binding domain"/>
    <property type="match status" value="1"/>
</dbReference>
<keyword evidence="5" id="KW-0804">Transcription</keyword>
<evidence type="ECO:0000313" key="8">
    <source>
        <dbReference type="EMBL" id="PSR29541.1"/>
    </source>
</evidence>
<dbReference type="NCBIfam" id="TIGR02937">
    <property type="entry name" value="sigma70-ECF"/>
    <property type="match status" value="1"/>
</dbReference>
<dbReference type="GO" id="GO:0003677">
    <property type="term" value="F:DNA binding"/>
    <property type="evidence" value="ECO:0007669"/>
    <property type="project" value="UniProtKB-KW"/>
</dbReference>
<evidence type="ECO:0000259" key="7">
    <source>
        <dbReference type="Pfam" id="PF08281"/>
    </source>
</evidence>
<evidence type="ECO:0000256" key="4">
    <source>
        <dbReference type="ARBA" id="ARBA00023125"/>
    </source>
</evidence>
<dbReference type="InterPro" id="IPR014284">
    <property type="entry name" value="RNA_pol_sigma-70_dom"/>
</dbReference>
<dbReference type="Pfam" id="PF08281">
    <property type="entry name" value="Sigma70_r4_2"/>
    <property type="match status" value="1"/>
</dbReference>
<keyword evidence="4" id="KW-0238">DNA-binding</keyword>
<dbReference type="GO" id="GO:0016987">
    <property type="term" value="F:sigma factor activity"/>
    <property type="evidence" value="ECO:0007669"/>
    <property type="project" value="UniProtKB-KW"/>
</dbReference>
<name>A0A2T2X4W9_SULTH</name>
<evidence type="ECO:0000256" key="2">
    <source>
        <dbReference type="ARBA" id="ARBA00023015"/>
    </source>
</evidence>
<dbReference type="PANTHER" id="PTHR43133:SF8">
    <property type="entry name" value="RNA POLYMERASE SIGMA FACTOR HI_1459-RELATED"/>
    <property type="match status" value="1"/>
</dbReference>
<dbReference type="AlphaFoldDB" id="A0A2T2X4W9"/>
<evidence type="ECO:0000259" key="6">
    <source>
        <dbReference type="Pfam" id="PF04542"/>
    </source>
</evidence>
<dbReference type="InterPro" id="IPR013324">
    <property type="entry name" value="RNA_pol_sigma_r3/r4-like"/>
</dbReference>
<evidence type="ECO:0000256" key="1">
    <source>
        <dbReference type="ARBA" id="ARBA00010641"/>
    </source>
</evidence>
<dbReference type="EMBL" id="PXYX01000002">
    <property type="protein sequence ID" value="PSR29541.1"/>
    <property type="molecule type" value="Genomic_DNA"/>
</dbReference>
<dbReference type="PANTHER" id="PTHR43133">
    <property type="entry name" value="RNA POLYMERASE ECF-TYPE SIGMA FACTO"/>
    <property type="match status" value="1"/>
</dbReference>
<dbReference type="SUPFAM" id="SSF88946">
    <property type="entry name" value="Sigma2 domain of RNA polymerase sigma factors"/>
    <property type="match status" value="1"/>
</dbReference>
<comment type="similarity">
    <text evidence="1">Belongs to the sigma-70 factor family. ECF subfamily.</text>
</comment>
<dbReference type="SUPFAM" id="SSF88659">
    <property type="entry name" value="Sigma3 and sigma4 domains of RNA polymerase sigma factors"/>
    <property type="match status" value="1"/>
</dbReference>
<evidence type="ECO:0000256" key="5">
    <source>
        <dbReference type="ARBA" id="ARBA00023163"/>
    </source>
</evidence>
<dbReference type="InterPro" id="IPR013325">
    <property type="entry name" value="RNA_pol_sigma_r2"/>
</dbReference>
<dbReference type="Pfam" id="PF04542">
    <property type="entry name" value="Sigma70_r2"/>
    <property type="match status" value="1"/>
</dbReference>
<evidence type="ECO:0000256" key="3">
    <source>
        <dbReference type="ARBA" id="ARBA00023082"/>
    </source>
</evidence>
<dbReference type="GO" id="GO:0006352">
    <property type="term" value="P:DNA-templated transcription initiation"/>
    <property type="evidence" value="ECO:0007669"/>
    <property type="project" value="InterPro"/>
</dbReference>
<dbReference type="InterPro" id="IPR039425">
    <property type="entry name" value="RNA_pol_sigma-70-like"/>
</dbReference>
<evidence type="ECO:0000313" key="9">
    <source>
        <dbReference type="Proteomes" id="UP000242705"/>
    </source>
</evidence>
<dbReference type="Gene3D" id="1.10.1740.10">
    <property type="match status" value="1"/>
</dbReference>
<feature type="domain" description="RNA polymerase sigma-70 region 2" evidence="6">
    <location>
        <begin position="17"/>
        <end position="80"/>
    </location>
</feature>
<dbReference type="InterPro" id="IPR036388">
    <property type="entry name" value="WH-like_DNA-bd_sf"/>
</dbReference>
<dbReference type="InterPro" id="IPR013249">
    <property type="entry name" value="RNA_pol_sigma70_r4_t2"/>
</dbReference>
<proteinExistence type="inferred from homology"/>
<reference evidence="8 9" key="1">
    <citation type="journal article" date="2014" name="BMC Genomics">
        <title>Comparison of environmental and isolate Sulfobacillus genomes reveals diverse carbon, sulfur, nitrogen, and hydrogen metabolisms.</title>
        <authorList>
            <person name="Justice N.B."/>
            <person name="Norman A."/>
            <person name="Brown C.T."/>
            <person name="Singh A."/>
            <person name="Thomas B.C."/>
            <person name="Banfield J.F."/>
        </authorList>
    </citation>
    <scope>NUCLEOTIDE SEQUENCE [LARGE SCALE GENOMIC DNA]</scope>
    <source>
        <strain evidence="8">AMDSBA5</strain>
    </source>
</reference>
<dbReference type="Proteomes" id="UP000242705">
    <property type="component" value="Unassembled WGS sequence"/>
</dbReference>
<accession>A0A2T2X4W9</accession>
<gene>
    <name evidence="8" type="ORF">C7B47_02145</name>
</gene>